<feature type="transmembrane region" description="Helical" evidence="3">
    <location>
        <begin position="650"/>
        <end position="675"/>
    </location>
</feature>
<organism evidence="7 8">
    <name type="scientific">Mucilaginibacter corticis</name>
    <dbReference type="NCBI Taxonomy" id="2597670"/>
    <lineage>
        <taxon>Bacteria</taxon>
        <taxon>Pseudomonadati</taxon>
        <taxon>Bacteroidota</taxon>
        <taxon>Sphingobacteriia</taxon>
        <taxon>Sphingobacteriales</taxon>
        <taxon>Sphingobacteriaceae</taxon>
        <taxon>Mucilaginibacter</taxon>
    </lineage>
</organism>
<dbReference type="SUPFAM" id="SSF56801">
    <property type="entry name" value="Acetyl-CoA synthetase-like"/>
    <property type="match status" value="1"/>
</dbReference>
<dbReference type="InterPro" id="IPR011004">
    <property type="entry name" value="Trimer_LpxA-like_sf"/>
</dbReference>
<dbReference type="NCBIfam" id="TIGR01733">
    <property type="entry name" value="AA-adenyl-dom"/>
    <property type="match status" value="1"/>
</dbReference>
<dbReference type="NCBIfam" id="TIGR02353">
    <property type="entry name" value="NRPS_term_dom"/>
    <property type="match status" value="1"/>
</dbReference>
<dbReference type="GO" id="GO:0031177">
    <property type="term" value="F:phosphopantetheine binding"/>
    <property type="evidence" value="ECO:0007669"/>
    <property type="project" value="TreeGrafter"/>
</dbReference>
<dbReference type="Gene3D" id="2.160.10.10">
    <property type="entry name" value="Hexapeptide repeat proteins"/>
    <property type="match status" value="3"/>
</dbReference>
<feature type="transmembrane region" description="Helical" evidence="3">
    <location>
        <begin position="1132"/>
        <end position="1159"/>
    </location>
</feature>
<evidence type="ECO:0000313" key="7">
    <source>
        <dbReference type="EMBL" id="TSJ40469.1"/>
    </source>
</evidence>
<dbReference type="Gene3D" id="1.10.1200.10">
    <property type="entry name" value="ACP-like"/>
    <property type="match status" value="1"/>
</dbReference>
<keyword evidence="3" id="KW-0472">Membrane</keyword>
<gene>
    <name evidence="7" type="ORF">FO440_11985</name>
</gene>
<feature type="transmembrane region" description="Helical" evidence="3">
    <location>
        <begin position="1099"/>
        <end position="1120"/>
    </location>
</feature>
<dbReference type="FunFam" id="3.30.300.30:FF:000010">
    <property type="entry name" value="Enterobactin synthetase component F"/>
    <property type="match status" value="1"/>
</dbReference>
<comment type="caution">
    <text evidence="7">The sequence shown here is derived from an EMBL/GenBank/DDBJ whole genome shotgun (WGS) entry which is preliminary data.</text>
</comment>
<dbReference type="SUPFAM" id="SSF47336">
    <property type="entry name" value="ACP-like"/>
    <property type="match status" value="1"/>
</dbReference>
<keyword evidence="8" id="KW-1185">Reference proteome</keyword>
<proteinExistence type="predicted"/>
<dbReference type="PANTHER" id="PTHR45527">
    <property type="entry name" value="NONRIBOSOMAL PEPTIDE SYNTHETASE"/>
    <property type="match status" value="1"/>
</dbReference>
<dbReference type="InterPro" id="IPR025110">
    <property type="entry name" value="AMP-bd_C"/>
</dbReference>
<evidence type="ECO:0000259" key="4">
    <source>
        <dbReference type="Pfam" id="PF00501"/>
    </source>
</evidence>
<dbReference type="InterPro" id="IPR000873">
    <property type="entry name" value="AMP-dep_synth/lig_dom"/>
</dbReference>
<dbReference type="GO" id="GO:0005737">
    <property type="term" value="C:cytoplasm"/>
    <property type="evidence" value="ECO:0007669"/>
    <property type="project" value="TreeGrafter"/>
</dbReference>
<evidence type="ECO:0000313" key="8">
    <source>
        <dbReference type="Proteomes" id="UP000318733"/>
    </source>
</evidence>
<dbReference type="Gene3D" id="3.30.300.30">
    <property type="match status" value="1"/>
</dbReference>
<dbReference type="InterPro" id="IPR009081">
    <property type="entry name" value="PP-bd_ACP"/>
</dbReference>
<keyword evidence="1" id="KW-0596">Phosphopantetheine</keyword>
<feature type="domain" description="AMP-binding enzyme C-terminal" evidence="6">
    <location>
        <begin position="417"/>
        <end position="492"/>
    </location>
</feature>
<evidence type="ECO:0000259" key="5">
    <source>
        <dbReference type="Pfam" id="PF00550"/>
    </source>
</evidence>
<feature type="domain" description="AMP-dependent synthetase/ligase" evidence="4">
    <location>
        <begin position="25"/>
        <end position="355"/>
    </location>
</feature>
<dbReference type="Pfam" id="PF00550">
    <property type="entry name" value="PP-binding"/>
    <property type="match status" value="1"/>
</dbReference>
<name>A0A556ML06_9SPHI</name>
<keyword evidence="3" id="KW-1133">Transmembrane helix</keyword>
<dbReference type="SUPFAM" id="SSF51161">
    <property type="entry name" value="Trimeric LpxA-like enzymes"/>
    <property type="match status" value="3"/>
</dbReference>
<dbReference type="CDD" id="cd05930">
    <property type="entry name" value="A_NRPS"/>
    <property type="match status" value="1"/>
</dbReference>
<reference evidence="7 8" key="1">
    <citation type="submission" date="2019-07" db="EMBL/GenBank/DDBJ databases">
        <authorList>
            <person name="Huq M.A."/>
        </authorList>
    </citation>
    <scope>NUCLEOTIDE SEQUENCE [LARGE SCALE GENOMIC DNA]</scope>
    <source>
        <strain evidence="7 8">MAH-19</strain>
    </source>
</reference>
<dbReference type="InterPro" id="IPR010071">
    <property type="entry name" value="AA_adenyl_dom"/>
</dbReference>
<feature type="transmembrane region" description="Helical" evidence="3">
    <location>
        <begin position="852"/>
        <end position="870"/>
    </location>
</feature>
<keyword evidence="2" id="KW-0597">Phosphoprotein</keyword>
<dbReference type="RefSeq" id="WP_144248507.1">
    <property type="nucleotide sequence ID" value="NZ_VLPK01000002.1"/>
</dbReference>
<sequence>MNSLSIVLGADRPDLIREETLATLFSRSAAEHAGKTALVFHEQSLTYAELDRWSDVVAEYLNKKGIARGSKVGVWWQRGLELHVAILGIVKSGATYVPVDREIPAERVELILEEVGADGVFSLQKLNSPCPRLFVPPRPAPQQAVKLAKGPQPDDCAYVLYTSGSTGKPKGIPISHKQICHLVRSEQTVFNIRETDKVYQGFSVSFDMWCEETWISYFAGATIWVSDNTTSKAIDELGGVLAEQNITILHAVPSLLAVMDDSISSLRLVNAGGEACTPQVLAKWARSGIKFYNSYGPTETTVTATIASLNSGDKIVIGDPLPNYNLAVVDDNMNLLPIGEEGELVITGPGVASGYVKLPQLTQQKFVPKPKSLDVLPGKTVYRTGDAAVINPDGTVDLHGRFDDQVKLRGYRIELGEIEVRLNAITGVASAVVAIKKDGNGQDQLVGYVVMDGINEIEENLFRIELAKTLPSYMVPGTIVALDEMPRMPSGKINRKALPVPEAFATIANDPLNAIDLNAPAADRIMAVLRGIFPNKEITPQMDFFDDLGGHSLLAAGFVSQLRRDANLPGASLKDIYLNRPLSNLIEVWQGQPEVKPKHKKAYNKTPLHRYLLCWLAQTVSLLLIYGLFAFQIFIPYLGYYYVDQETNSVLYSIITSLVLFSFIPPLFTTISIGAKWLVIGKMKEGDYPLWGSYYFRWWFVKTIQRLLPAQFLNGTPLYPLYLRLLGIKIAQNAQVSDFNFGAEDLITIGDDASISSKTHLNNAFVENGLLKLRRIHLGDHAYIGSSAIISGDTRVEDWGELQDLSFLPAGKTINTAEVWQGSPAQLKETRNIADLPHPEPVSTSTRRKYKLIFIMCMMAFPFIILLPLLPTIITINRMDNNAPDYNFNYIVHVPMLALLYIALFMFETVVLTRLLQYDIKPGKYSVYSAFYVRKWFADQLMSLSLIVMHPIYATVYVTDYFRMLGAKIGKNTEISTASSVTHPLLEIGDGAFVADAVTLGEADVRAQQLILSKTIIGNNSFVGNSALIPQGYQLNSDMLIGVLSTPPDDKQQQESTARDWFGSPAIPLPRRQESTPFGDELTIHPNNYRKFARGLVEFIRIILPESAIICFSIFFIAYAHDLVVDQPLWKIILYFPFYYLFFMGVPSFLVPLVLKWVLVGKYKAQQKPMWSWAVWKSEAITSTYEALAIPFFLDYLQGTPWLPPFMRLLGVKIGKRVWMNTTDITEFDMVTICDDAALNQDCGPQTHLFEDRVMKVGAVKIGARSSVGAGTIILYDSELGDDTSIEALSLVMKGERLSPGTDWIGSPVKPL</sequence>
<evidence type="ECO:0000256" key="1">
    <source>
        <dbReference type="ARBA" id="ARBA00022450"/>
    </source>
</evidence>
<dbReference type="Gene3D" id="3.40.50.12780">
    <property type="entry name" value="N-terminal domain of ligase-like"/>
    <property type="match status" value="1"/>
</dbReference>
<feature type="domain" description="Carrier" evidence="5">
    <location>
        <begin position="534"/>
        <end position="565"/>
    </location>
</feature>
<dbReference type="PROSITE" id="PS00455">
    <property type="entry name" value="AMP_BINDING"/>
    <property type="match status" value="1"/>
</dbReference>
<dbReference type="OrthoDB" id="4317020at2"/>
<dbReference type="Proteomes" id="UP000318733">
    <property type="component" value="Unassembled WGS sequence"/>
</dbReference>
<keyword evidence="3" id="KW-0812">Transmembrane</keyword>
<dbReference type="InterPro" id="IPR012728">
    <property type="entry name" value="Pls/PosA_C"/>
</dbReference>
<dbReference type="PANTHER" id="PTHR45527:SF1">
    <property type="entry name" value="FATTY ACID SYNTHASE"/>
    <property type="match status" value="1"/>
</dbReference>
<dbReference type="Pfam" id="PF13193">
    <property type="entry name" value="AMP-binding_C"/>
    <property type="match status" value="1"/>
</dbReference>
<dbReference type="GO" id="GO:0044550">
    <property type="term" value="P:secondary metabolite biosynthetic process"/>
    <property type="evidence" value="ECO:0007669"/>
    <property type="project" value="TreeGrafter"/>
</dbReference>
<evidence type="ECO:0000256" key="2">
    <source>
        <dbReference type="ARBA" id="ARBA00022553"/>
    </source>
</evidence>
<feature type="transmembrane region" description="Helical" evidence="3">
    <location>
        <begin position="890"/>
        <end position="916"/>
    </location>
</feature>
<evidence type="ECO:0000256" key="3">
    <source>
        <dbReference type="SAM" id="Phobius"/>
    </source>
</evidence>
<feature type="transmembrane region" description="Helical" evidence="3">
    <location>
        <begin position="611"/>
        <end position="638"/>
    </location>
</feature>
<dbReference type="Pfam" id="PF00501">
    <property type="entry name" value="AMP-binding"/>
    <property type="match status" value="1"/>
</dbReference>
<protein>
    <submittedName>
        <fullName evidence="7">Amino acid adenylation domain-containing protein</fullName>
    </submittedName>
</protein>
<dbReference type="InterPro" id="IPR042099">
    <property type="entry name" value="ANL_N_sf"/>
</dbReference>
<accession>A0A556ML06</accession>
<dbReference type="GO" id="GO:0043041">
    <property type="term" value="P:amino acid activation for nonribosomal peptide biosynthetic process"/>
    <property type="evidence" value="ECO:0007669"/>
    <property type="project" value="TreeGrafter"/>
</dbReference>
<dbReference type="InterPro" id="IPR045851">
    <property type="entry name" value="AMP-bd_C_sf"/>
</dbReference>
<dbReference type="EMBL" id="VLPK01000002">
    <property type="protein sequence ID" value="TSJ40469.1"/>
    <property type="molecule type" value="Genomic_DNA"/>
</dbReference>
<dbReference type="InterPro" id="IPR020845">
    <property type="entry name" value="AMP-binding_CS"/>
</dbReference>
<dbReference type="InterPro" id="IPR036736">
    <property type="entry name" value="ACP-like_sf"/>
</dbReference>
<evidence type="ECO:0000259" key="6">
    <source>
        <dbReference type="Pfam" id="PF13193"/>
    </source>
</evidence>